<proteinExistence type="predicted"/>
<sequence length="1044" mass="115343">MKSQAFSRVATAVVFALGMSSVAMANTTTSAIKGQVQGPNGNPAAGTTVIITHVPSGTSKTATVNESGIFTAKGLRVGGPYRVELDSDTFEDKDVNDVYLTLGETYSLNVSLESSEDIETIQVTGTALSTFASGSSPSAHFGREELETLPAINRDIKDIVRVDPRIYIDESRSDAIHCGGGNPRFNSLTLDGARMNDNFGLNSNGYPTVRVPFSFDSIEQVSVELAPYDVNYGSFTACNINAVSKSGTNEVHGGFFYDYTNDSMKGDSVNGEDIDLGSFSEKRYGFNVGFPILKDKVFGFVSYEKLEGVQIFSYGPFGNDVSQADLDRVLTASQDVYGYDAGGMPGSMPVEDEKFLVKLDWNINDSHRVDFVYNYNDGFELSQSDADGDELSLDSHFYERGAKLTSMVAALYSDWTDNFSTSISIGKMKLDNRQISLDAASGFGEVQIDQGGSTIYLGPDDSRQSNKLYWDNKTFKFSGNYYLEDHTLTFGYEYESLTAFNLFMQHTQGEFRFDSIEDFENGHADRIYYNNSAGTNIPEDASQEFTYDVHTFFIQDEYTFTDIDATLMFGVRYDMYTSSDQPRYNQNFFDRYGFANNSTFDGVSLLQPRVGFNWAVNDNLNVRAGFGLYSGGNPNVWLSNSYSNDGLVQIGLREFNVNLVQTPDGKVDLFANQWTDPGTPIFGIPQAMYDEIASIPEAGGDGSVNAVDPNFEVPSEWKYSIGATYITDDGYSFTADILMNRRVDSAMIRDAGIQYSGDTAPDGRPLFESPLGRTGDFVLTNSDKDGKSTIVSFGMNKEWDFGLNATFGYSYTTSEDANPMTSSVAGSNYSNFATIDPSAPSIATSDYEVPHRLTMVLSYSVNLISNLDTTVSLFGQSSAGRPYSYTFSRSDRAFGDSNWNGSRQLLYVPTENDPNVVYDPGFDQAAFNAFIAEEGLARGGIQKRNDHYSDWWTTFDLKLNQELPGFMDGHKSNVYLTIKNIGNMLNDEWGVLTKGAFVGNRMVGASINDQGQYVFESFNDGNQELTVERDTSLWEMRVGIKYDF</sequence>
<dbReference type="Gene3D" id="2.40.170.20">
    <property type="entry name" value="TonB-dependent receptor, beta-barrel domain"/>
    <property type="match status" value="1"/>
</dbReference>
<keyword evidence="6" id="KW-0645">Protease</keyword>
<dbReference type="STRING" id="349064.SAMN05660429_01471"/>
<evidence type="ECO:0000313" key="6">
    <source>
        <dbReference type="EMBL" id="SET30345.1"/>
    </source>
</evidence>
<feature type="domain" description="TonB-dependent transporter Oar-like beta-barrel" evidence="5">
    <location>
        <begin position="243"/>
        <end position="307"/>
    </location>
</feature>
<comment type="subcellular location">
    <subcellularLocation>
        <location evidence="1">Cell outer membrane</location>
    </subcellularLocation>
</comment>
<reference evidence="6 7" key="1">
    <citation type="submission" date="2016-10" db="EMBL/GenBank/DDBJ databases">
        <authorList>
            <person name="de Groot N.N."/>
        </authorList>
    </citation>
    <scope>NUCLEOTIDE SEQUENCE [LARGE SCALE GENOMIC DNA]</scope>
    <source>
        <strain evidence="6 7">DSM 19706</strain>
    </source>
</reference>
<name>A0A1I0DF28_THASX</name>
<evidence type="ECO:0000313" key="7">
    <source>
        <dbReference type="Proteomes" id="UP000199308"/>
    </source>
</evidence>
<keyword evidence="6" id="KW-0378">Hydrolase</keyword>
<feature type="domain" description="TonB-dependent transporter Oar-like beta-barrel" evidence="5">
    <location>
        <begin position="351"/>
        <end position="975"/>
    </location>
</feature>
<feature type="chain" id="PRO_5011646337" evidence="4">
    <location>
        <begin position="26"/>
        <end position="1044"/>
    </location>
</feature>
<dbReference type="SUPFAM" id="SSF49452">
    <property type="entry name" value="Starch-binding domain-like"/>
    <property type="match status" value="1"/>
</dbReference>
<evidence type="ECO:0000256" key="3">
    <source>
        <dbReference type="ARBA" id="ARBA00023237"/>
    </source>
</evidence>
<evidence type="ECO:0000259" key="5">
    <source>
        <dbReference type="Pfam" id="PF25183"/>
    </source>
</evidence>
<dbReference type="GO" id="GO:0030246">
    <property type="term" value="F:carbohydrate binding"/>
    <property type="evidence" value="ECO:0007669"/>
    <property type="project" value="InterPro"/>
</dbReference>
<organism evidence="6 7">
    <name type="scientific">Thalassotalea agarivorans</name>
    <name type="common">Thalassomonas agarivorans</name>
    <dbReference type="NCBI Taxonomy" id="349064"/>
    <lineage>
        <taxon>Bacteria</taxon>
        <taxon>Pseudomonadati</taxon>
        <taxon>Pseudomonadota</taxon>
        <taxon>Gammaproteobacteria</taxon>
        <taxon>Alteromonadales</taxon>
        <taxon>Colwelliaceae</taxon>
        <taxon>Thalassotalea</taxon>
    </lineage>
</organism>
<dbReference type="Pfam" id="PF13620">
    <property type="entry name" value="CarboxypepD_reg"/>
    <property type="match status" value="1"/>
</dbReference>
<dbReference type="Pfam" id="PF25183">
    <property type="entry name" value="OMP_b-brl_4"/>
    <property type="match status" value="2"/>
</dbReference>
<dbReference type="InterPro" id="IPR057601">
    <property type="entry name" value="Oar-like_b-barrel"/>
</dbReference>
<dbReference type="EMBL" id="FOHK01000006">
    <property type="protein sequence ID" value="SET30345.1"/>
    <property type="molecule type" value="Genomic_DNA"/>
</dbReference>
<gene>
    <name evidence="6" type="ORF">SAMN05660429_01471</name>
</gene>
<dbReference type="RefSeq" id="WP_093328886.1">
    <property type="nucleotide sequence ID" value="NZ_AP027363.1"/>
</dbReference>
<evidence type="ECO:0000256" key="4">
    <source>
        <dbReference type="SAM" id="SignalP"/>
    </source>
</evidence>
<evidence type="ECO:0000256" key="1">
    <source>
        <dbReference type="ARBA" id="ARBA00004442"/>
    </source>
</evidence>
<keyword evidence="7" id="KW-1185">Reference proteome</keyword>
<keyword evidence="3" id="KW-0998">Cell outer membrane</keyword>
<protein>
    <submittedName>
        <fullName evidence="6">Carboxypeptidase regulatory-like domain-containing protein</fullName>
    </submittedName>
</protein>
<dbReference type="Gene3D" id="2.60.40.1120">
    <property type="entry name" value="Carboxypeptidase-like, regulatory domain"/>
    <property type="match status" value="1"/>
</dbReference>
<dbReference type="GO" id="GO:0004180">
    <property type="term" value="F:carboxypeptidase activity"/>
    <property type="evidence" value="ECO:0007669"/>
    <property type="project" value="UniProtKB-KW"/>
</dbReference>
<evidence type="ECO:0000256" key="2">
    <source>
        <dbReference type="ARBA" id="ARBA00023136"/>
    </source>
</evidence>
<dbReference type="SUPFAM" id="SSF56935">
    <property type="entry name" value="Porins"/>
    <property type="match status" value="1"/>
</dbReference>
<dbReference type="OrthoDB" id="9768147at2"/>
<keyword evidence="4" id="KW-0732">Signal</keyword>
<dbReference type="Proteomes" id="UP000199308">
    <property type="component" value="Unassembled WGS sequence"/>
</dbReference>
<dbReference type="AlphaFoldDB" id="A0A1I0DF28"/>
<accession>A0A1I0DF28</accession>
<keyword evidence="2" id="KW-0472">Membrane</keyword>
<dbReference type="InterPro" id="IPR013784">
    <property type="entry name" value="Carb-bd-like_fold"/>
</dbReference>
<dbReference type="InterPro" id="IPR036942">
    <property type="entry name" value="Beta-barrel_TonB_sf"/>
</dbReference>
<feature type="signal peptide" evidence="4">
    <location>
        <begin position="1"/>
        <end position="25"/>
    </location>
</feature>
<dbReference type="GO" id="GO:0009279">
    <property type="term" value="C:cell outer membrane"/>
    <property type="evidence" value="ECO:0007669"/>
    <property type="project" value="UniProtKB-SubCell"/>
</dbReference>
<keyword evidence="6" id="KW-0121">Carboxypeptidase</keyword>